<dbReference type="SUPFAM" id="SSF52047">
    <property type="entry name" value="RNI-like"/>
    <property type="match status" value="1"/>
</dbReference>
<gene>
    <name evidence="2" type="ORF">FGG08_003602</name>
</gene>
<feature type="region of interest" description="Disordered" evidence="1">
    <location>
        <begin position="596"/>
        <end position="623"/>
    </location>
</feature>
<dbReference type="EMBL" id="JAGHQL010000064">
    <property type="protein sequence ID" value="KAH0541970.1"/>
    <property type="molecule type" value="Genomic_DNA"/>
</dbReference>
<sequence>MAQNLPTYEEATSRNHWRLVGPYQLVHTVDLSTFNLQTGEPSAIKLLEMLDDHWLKYLLCGTLKLQSLNVCNFPIITYLALARTAALGQTELRLLNASLCNKTTSKSLSQLLTHFPALVYLDLSSTKSASSSEVIHQISSLSRLQILKLRGVGLQDARMEALAYALRTQVWSLDVRHNNLSDMCIDALLDSCFRPPDFGSNGLRELQGFLTALQTATENAQNRQTRASSSRQSTADAQAHDTANPPPPFTDIVHSGPSELENDNDSETYMASYLASHPHAHIELSERPNTGLTHLYVAGNGFTANGVAQLLRTSRLKAFDCGSLHTSNTQHTLRAEDLIPELAHNKLTYLRIDHRIFGGDDHPRSSAITIPDGRPSVANDGEPELSPAALPDLRHLVLTDVPTMVSREHFTDALKTFLHQLADQERRIAHKEAADAAVWASLPASVRASRRRERDHYSPIKRGLRKLDLELASQVSRCRFGELQCSVTEDADAETFQQASANDYSFFSDQEYDFSSLQEPNEMDILRQQIMDLGIENNDNQQSPPISVMTEPRRDFNGDVEMTSSSSPPPSYDNVIYGGGVKEIIARFRRERRETFEEETKMGRGGPGAGGHWSGSVRIVRGG</sequence>
<evidence type="ECO:0000256" key="1">
    <source>
        <dbReference type="SAM" id="MobiDB-lite"/>
    </source>
</evidence>
<evidence type="ECO:0000313" key="2">
    <source>
        <dbReference type="EMBL" id="KAH0541970.1"/>
    </source>
</evidence>
<feature type="compositionally biased region" description="Gly residues" evidence="1">
    <location>
        <begin position="603"/>
        <end position="613"/>
    </location>
</feature>
<proteinExistence type="predicted"/>
<dbReference type="AlphaFoldDB" id="A0A9P8I2C3"/>
<reference evidence="2" key="1">
    <citation type="submission" date="2021-03" db="EMBL/GenBank/DDBJ databases">
        <title>Comparative genomics and phylogenomic investigation of the class Geoglossomycetes provide insights into ecological specialization and systematics.</title>
        <authorList>
            <person name="Melie T."/>
            <person name="Pirro S."/>
            <person name="Miller A.N."/>
            <person name="Quandt A."/>
        </authorList>
    </citation>
    <scope>NUCLEOTIDE SEQUENCE</scope>
    <source>
        <strain evidence="2">GBOQ0MN5Z8</strain>
    </source>
</reference>
<dbReference type="Gene3D" id="3.80.10.10">
    <property type="entry name" value="Ribonuclease Inhibitor"/>
    <property type="match status" value="1"/>
</dbReference>
<dbReference type="InterPro" id="IPR032675">
    <property type="entry name" value="LRR_dom_sf"/>
</dbReference>
<feature type="compositionally biased region" description="Low complexity" evidence="1">
    <location>
        <begin position="220"/>
        <end position="237"/>
    </location>
</feature>
<evidence type="ECO:0008006" key="4">
    <source>
        <dbReference type="Google" id="ProtNLM"/>
    </source>
</evidence>
<keyword evidence="3" id="KW-1185">Reference proteome</keyword>
<protein>
    <recommendedName>
        <fullName evidence="4">Leucine rich repeat protein</fullName>
    </recommendedName>
</protein>
<dbReference type="OrthoDB" id="408631at2759"/>
<evidence type="ECO:0000313" key="3">
    <source>
        <dbReference type="Proteomes" id="UP000698800"/>
    </source>
</evidence>
<organism evidence="2 3">
    <name type="scientific">Glutinoglossum americanum</name>
    <dbReference type="NCBI Taxonomy" id="1670608"/>
    <lineage>
        <taxon>Eukaryota</taxon>
        <taxon>Fungi</taxon>
        <taxon>Dikarya</taxon>
        <taxon>Ascomycota</taxon>
        <taxon>Pezizomycotina</taxon>
        <taxon>Geoglossomycetes</taxon>
        <taxon>Geoglossales</taxon>
        <taxon>Geoglossaceae</taxon>
        <taxon>Glutinoglossum</taxon>
    </lineage>
</organism>
<name>A0A9P8I2C3_9PEZI</name>
<comment type="caution">
    <text evidence="2">The sequence shown here is derived from an EMBL/GenBank/DDBJ whole genome shotgun (WGS) entry which is preliminary data.</text>
</comment>
<feature type="region of interest" description="Disordered" evidence="1">
    <location>
        <begin position="218"/>
        <end position="264"/>
    </location>
</feature>
<dbReference type="Proteomes" id="UP000698800">
    <property type="component" value="Unassembled WGS sequence"/>
</dbReference>
<accession>A0A9P8I2C3</accession>